<dbReference type="InterPro" id="IPR021299">
    <property type="entry name" value="DUF2871"/>
</dbReference>
<keyword evidence="3" id="KW-1185">Reference proteome</keyword>
<feature type="transmembrane region" description="Helical" evidence="1">
    <location>
        <begin position="67"/>
        <end position="92"/>
    </location>
</feature>
<dbReference type="Proteomes" id="UP000070080">
    <property type="component" value="Unassembled WGS sequence"/>
</dbReference>
<gene>
    <name evidence="2" type="ORF">HMPREF1872_01194</name>
</gene>
<keyword evidence="1" id="KW-0812">Transmembrane</keyword>
<proteinExistence type="predicted"/>
<feature type="transmembrane region" description="Helical" evidence="1">
    <location>
        <begin position="104"/>
        <end position="120"/>
    </location>
</feature>
<dbReference type="Pfam" id="PF11070">
    <property type="entry name" value="DUF2871"/>
    <property type="match status" value="1"/>
</dbReference>
<feature type="transmembrane region" description="Helical" evidence="1">
    <location>
        <begin position="188"/>
        <end position="207"/>
    </location>
</feature>
<feature type="transmembrane region" description="Helical" evidence="1">
    <location>
        <begin position="323"/>
        <end position="346"/>
    </location>
</feature>
<reference evidence="3" key="1">
    <citation type="submission" date="2016-01" db="EMBL/GenBank/DDBJ databases">
        <authorList>
            <person name="Mitreva M."/>
            <person name="Pepin K.H."/>
            <person name="Mihindukulasuriya K.A."/>
            <person name="Fulton R."/>
            <person name="Fronick C."/>
            <person name="O'Laughlin M."/>
            <person name="Miner T."/>
            <person name="Herter B."/>
            <person name="Rosa B.A."/>
            <person name="Cordes M."/>
            <person name="Tomlinson C."/>
            <person name="Wollam A."/>
            <person name="Palsikar V.B."/>
            <person name="Mardis E.R."/>
            <person name="Wilson R.K."/>
        </authorList>
    </citation>
    <scope>NUCLEOTIDE SEQUENCE [LARGE SCALE GENOMIC DNA]</scope>
    <source>
        <strain evidence="3">KA00274</strain>
    </source>
</reference>
<feature type="transmembrane region" description="Helical" evidence="1">
    <location>
        <begin position="257"/>
        <end position="276"/>
    </location>
</feature>
<feature type="transmembrane region" description="Helical" evidence="1">
    <location>
        <begin position="6"/>
        <end position="22"/>
    </location>
</feature>
<keyword evidence="1" id="KW-0472">Membrane</keyword>
<dbReference type="EMBL" id="LSCV01000042">
    <property type="protein sequence ID" value="KXB39163.1"/>
    <property type="molecule type" value="Genomic_DNA"/>
</dbReference>
<evidence type="ECO:0000313" key="3">
    <source>
        <dbReference type="Proteomes" id="UP000070080"/>
    </source>
</evidence>
<organism evidence="2 3">
    <name type="scientific">Amygdalobacter nucleatus</name>
    <dbReference type="NCBI Taxonomy" id="3029274"/>
    <lineage>
        <taxon>Bacteria</taxon>
        <taxon>Bacillati</taxon>
        <taxon>Bacillota</taxon>
        <taxon>Clostridia</taxon>
        <taxon>Eubacteriales</taxon>
        <taxon>Oscillospiraceae</taxon>
        <taxon>Amygdalobacter</taxon>
    </lineage>
</organism>
<feature type="transmembrane region" description="Helical" evidence="1">
    <location>
        <begin position="288"/>
        <end position="311"/>
    </location>
</feature>
<name>A0A133Y7R0_9FIRM</name>
<dbReference type="AlphaFoldDB" id="A0A133Y7R0"/>
<dbReference type="OrthoDB" id="1644899at2"/>
<keyword evidence="1" id="KW-1133">Transmembrane helix</keyword>
<protein>
    <recommendedName>
        <fullName evidence="4">Beta-carotene 15,15'-monooxygenase</fullName>
    </recommendedName>
</protein>
<evidence type="ECO:0000256" key="1">
    <source>
        <dbReference type="SAM" id="Phobius"/>
    </source>
</evidence>
<evidence type="ECO:0000313" key="2">
    <source>
        <dbReference type="EMBL" id="KXB39163.1"/>
    </source>
</evidence>
<feature type="transmembrane region" description="Helical" evidence="1">
    <location>
        <begin position="34"/>
        <end position="55"/>
    </location>
</feature>
<comment type="caution">
    <text evidence="2">The sequence shown here is derived from an EMBL/GenBank/DDBJ whole genome shotgun (WGS) entry which is preliminary data.</text>
</comment>
<evidence type="ECO:0008006" key="4">
    <source>
        <dbReference type="Google" id="ProtNLM"/>
    </source>
</evidence>
<feature type="transmembrane region" description="Helical" evidence="1">
    <location>
        <begin position="219"/>
        <end position="237"/>
    </location>
</feature>
<sequence>MFKLFEVYFDLIYLSLMFGIGLRTLLEKGKSRKLLAAMATLLAAGDACHLLPRVYAHLSPGGLAAYIYYLSYGQMITGLTMSVFYLLFLFYYQEKGGKITRMRRYMFFALFGLRILFVLLPNNNWGGESPYYMALLRNAPFLLMGIALIVWMQQEQNLPTMRQSSLFIGGSFLFYALVVLFVPFIPSFGAFMMPKTVCYILLIFGLYKEEAGNFNRYSFLKASLTCLELGLILGAFYREFTKLFYYQSTNKLVLGHPHMLILGFAFFFLLYLLATIEKLDVKYIKKSYVVYILGLAYFIASILLRGIYQVAAQGQTVYSDSAIAGFAGIGHVVLGVGLISICMAVLKSLRVKDSIRPFKAK</sequence>
<dbReference type="STRING" id="1497955.HMPREF1872_01194"/>
<dbReference type="RefSeq" id="WP_066714735.1">
    <property type="nucleotide sequence ID" value="NZ_JARFNM010000001.1"/>
</dbReference>
<accession>A0A133Y7R0</accession>
<feature type="transmembrane region" description="Helical" evidence="1">
    <location>
        <begin position="164"/>
        <end position="182"/>
    </location>
</feature>
<feature type="transmembrane region" description="Helical" evidence="1">
    <location>
        <begin position="132"/>
        <end position="152"/>
    </location>
</feature>